<evidence type="ECO:0000256" key="9">
    <source>
        <dbReference type="ARBA" id="ARBA00022989"/>
    </source>
</evidence>
<feature type="disulfide bond" evidence="14">
    <location>
        <begin position="609"/>
        <end position="622"/>
    </location>
</feature>
<dbReference type="InterPro" id="IPR015812">
    <property type="entry name" value="Integrin_bsu"/>
</dbReference>
<dbReference type="GO" id="GO:0005925">
    <property type="term" value="C:focal adhesion"/>
    <property type="evidence" value="ECO:0007669"/>
    <property type="project" value="TreeGrafter"/>
</dbReference>
<dbReference type="PANTHER" id="PTHR10082:SF60">
    <property type="entry name" value="INTEGRIN BETA-PS"/>
    <property type="match status" value="1"/>
</dbReference>
<feature type="domain" description="Integrin beta subunit tail" evidence="21">
    <location>
        <begin position="633"/>
        <end position="712"/>
    </location>
</feature>
<dbReference type="PROSITE" id="PS51257">
    <property type="entry name" value="PROKAR_LIPOPROTEIN"/>
    <property type="match status" value="1"/>
</dbReference>
<dbReference type="InterPro" id="IPR012896">
    <property type="entry name" value="Integrin_bsu_tail"/>
</dbReference>
<evidence type="ECO:0000256" key="7">
    <source>
        <dbReference type="ARBA" id="ARBA00022737"/>
    </source>
</evidence>
<evidence type="ECO:0000256" key="6">
    <source>
        <dbReference type="ARBA" id="ARBA00022729"/>
    </source>
</evidence>
<evidence type="ECO:0000256" key="8">
    <source>
        <dbReference type="ARBA" id="ARBA00022889"/>
    </source>
</evidence>
<dbReference type="GO" id="GO:0008305">
    <property type="term" value="C:integrin complex"/>
    <property type="evidence" value="ECO:0007669"/>
    <property type="project" value="TreeGrafter"/>
</dbReference>
<feature type="disulfide bond" evidence="14">
    <location>
        <begin position="570"/>
        <end position="579"/>
    </location>
</feature>
<feature type="disulfide bond" evidence="14">
    <location>
        <begin position="37"/>
        <end position="46"/>
    </location>
</feature>
<dbReference type="PROSITE" id="PS52047">
    <property type="entry name" value="I_EGF_2"/>
    <property type="match status" value="1"/>
</dbReference>
<evidence type="ECO:0000313" key="22">
    <source>
        <dbReference type="EMBL" id="KAK7082572.1"/>
    </source>
</evidence>
<feature type="chain" id="PRO_5042850312" description="Integrin beta" evidence="18">
    <location>
        <begin position="28"/>
        <end position="792"/>
    </location>
</feature>
<dbReference type="InterPro" id="IPR036465">
    <property type="entry name" value="vWFA_dom_sf"/>
</dbReference>
<dbReference type="GO" id="GO:0009986">
    <property type="term" value="C:cell surface"/>
    <property type="evidence" value="ECO:0007669"/>
    <property type="project" value="TreeGrafter"/>
</dbReference>
<evidence type="ECO:0000256" key="12">
    <source>
        <dbReference type="ARBA" id="ARBA00023157"/>
    </source>
</evidence>
<keyword evidence="11 17" id="KW-0472">Membrane</keyword>
<keyword evidence="3" id="KW-1003">Cell membrane</keyword>
<feature type="region of interest" description="Disordered" evidence="16">
    <location>
        <begin position="763"/>
        <end position="792"/>
    </location>
</feature>
<evidence type="ECO:0000256" key="2">
    <source>
        <dbReference type="ARBA" id="ARBA00007449"/>
    </source>
</evidence>
<keyword evidence="6 18" id="KW-0732">Signal</keyword>
<accession>A0AAN8XE48</accession>
<feature type="disulfide bond" evidence="14">
    <location>
        <begin position="533"/>
        <end position="542"/>
    </location>
</feature>
<evidence type="ECO:0000256" key="10">
    <source>
        <dbReference type="ARBA" id="ARBA00023037"/>
    </source>
</evidence>
<dbReference type="SMART" id="SM01242">
    <property type="entry name" value="Integrin_B_tail"/>
    <property type="match status" value="1"/>
</dbReference>
<dbReference type="FunFam" id="2.10.25.10:FF:000036">
    <property type="entry name" value="Integrin beta"/>
    <property type="match status" value="1"/>
</dbReference>
<organism evidence="22 23">
    <name type="scientific">Halocaridina rubra</name>
    <name type="common">Hawaiian red shrimp</name>
    <dbReference type="NCBI Taxonomy" id="373956"/>
    <lineage>
        <taxon>Eukaryota</taxon>
        <taxon>Metazoa</taxon>
        <taxon>Ecdysozoa</taxon>
        <taxon>Arthropoda</taxon>
        <taxon>Crustacea</taxon>
        <taxon>Multicrustacea</taxon>
        <taxon>Malacostraca</taxon>
        <taxon>Eumalacostraca</taxon>
        <taxon>Eucarida</taxon>
        <taxon>Decapoda</taxon>
        <taxon>Pleocyemata</taxon>
        <taxon>Caridea</taxon>
        <taxon>Atyoidea</taxon>
        <taxon>Atyidae</taxon>
        <taxon>Halocaridina</taxon>
    </lineage>
</organism>
<feature type="disulfide bond" evidence="14">
    <location>
        <begin position="602"/>
        <end position="607"/>
    </location>
</feature>
<dbReference type="Proteomes" id="UP001381693">
    <property type="component" value="Unassembled WGS sequence"/>
</dbReference>
<keyword evidence="23" id="KW-1185">Reference proteome</keyword>
<evidence type="ECO:0000256" key="16">
    <source>
        <dbReference type="SAM" id="MobiDB-lite"/>
    </source>
</evidence>
<keyword evidence="5 15" id="KW-0812">Transmembrane</keyword>
<dbReference type="GO" id="GO:0007229">
    <property type="term" value="P:integrin-mediated signaling pathway"/>
    <property type="evidence" value="ECO:0007669"/>
    <property type="project" value="UniProtKB-KW"/>
</dbReference>
<dbReference type="GO" id="GO:0016477">
    <property type="term" value="P:cell migration"/>
    <property type="evidence" value="ECO:0007669"/>
    <property type="project" value="TreeGrafter"/>
</dbReference>
<dbReference type="Gene3D" id="3.40.50.410">
    <property type="entry name" value="von Willebrand factor, type A domain"/>
    <property type="match status" value="1"/>
</dbReference>
<sequence length="792" mass="87774">MRSMRKPEVRWKLLLAILLTAVGGACAQNDCSFQTKCNECIQTPGCMWCASLKNAQDNTASHCISTQTSNVQSICEPGSLENPSNNQSITEDRPLSRSDNLQSAHETIVQLKPQKIKLQLRKGTTEKIALTYRQAVGYPIDLYYLMDLSYSMKDDQEQLAQLGSRLTSTLKNLTTFYTIGFGSFVDKVIMPFVDMHPSKIDTPCAGCAKPYSFRNDLPLGPNGDLFSQKVREAQISGNLDSPEGGFDALMQVLVCKDEIKWRDQARRIIVFSTDAKFHQAGDGKLAGVVVPNDEKCHMNALGEYDAYASYDYPSIGQINKISKEKDIYIIFAVAENDNLYSDLSKVVENSSYGKLTSDSSNVVDLVKDQYNKITSIISLTDNSSDAISIRYSSNCKNPNAEPVTTNQCLNMREGDEVTFHLDVELNNCPAYKRGEVVEVKTLQDSLILEIEFNCNCDCEKQDDGNLPATNCSNVGAVVCGICKCFDGYRGEQCQCKTDGSGEELSDEEKCKANTNDTEVCSGNGACVCGVCSCYNNWSGKFCHCNRRQCLSEEGELCSGKGNCACDQCACNIGYEGRACECQTSDACRKPGDLEICSGNGDCKCGQCVCNSTQEVRYSGQYCDDCLTCSVSKCSEFYAGVLCRFHNPTSSNCNLTVIVVDNLEDYQEANSRLCSFVDEEDGCQIMFIYRYVEELKTYEIHVQREKVCPLPAPIMTIVFGILAGIVAIGLLTLLLWKLFTTIHDRREYARFENERSKAAWTAEGNPLYKDPTNTFRNPAFSATSEPLKQQEAK</sequence>
<feature type="disulfide bond" evidence="14">
    <location>
        <begin position="604"/>
        <end position="652"/>
    </location>
</feature>
<dbReference type="Pfam" id="PF00362">
    <property type="entry name" value="Integrin_beta"/>
    <property type="match status" value="1"/>
</dbReference>
<dbReference type="SMART" id="SM00187">
    <property type="entry name" value="INB"/>
    <property type="match status" value="1"/>
</dbReference>
<dbReference type="SUPFAM" id="SSF53300">
    <property type="entry name" value="vWA-like"/>
    <property type="match status" value="1"/>
</dbReference>
<keyword evidence="12 14" id="KW-1015">Disulfide bond</keyword>
<feature type="disulfide bond" evidence="14">
    <location>
        <begin position="544"/>
        <end position="549"/>
    </location>
</feature>
<dbReference type="PIRSF" id="PIRSF002512">
    <property type="entry name" value="Integrin_B"/>
    <property type="match status" value="1"/>
</dbReference>
<feature type="disulfide bond" evidence="14">
    <location>
        <begin position="581"/>
        <end position="587"/>
    </location>
</feature>
<evidence type="ECO:0000256" key="15">
    <source>
        <dbReference type="RuleBase" id="RU000633"/>
    </source>
</evidence>
<feature type="signal peptide" evidence="18">
    <location>
        <begin position="1"/>
        <end position="27"/>
    </location>
</feature>
<dbReference type="PANTHER" id="PTHR10082">
    <property type="entry name" value="INTEGRIN BETA SUBUNIT"/>
    <property type="match status" value="1"/>
</dbReference>
<name>A0AAN8XE48_HALRR</name>
<dbReference type="SUPFAM" id="SSF69687">
    <property type="entry name" value="Integrin beta tail domain"/>
    <property type="match status" value="1"/>
</dbReference>
<feature type="disulfide bond" evidence="14">
    <location>
        <begin position="454"/>
        <end position="458"/>
    </location>
</feature>
<comment type="similarity">
    <text evidence="2 15">Belongs to the integrin beta chain family.</text>
</comment>
<protein>
    <recommendedName>
        <fullName evidence="15">Integrin beta</fullName>
    </recommendedName>
</protein>
<dbReference type="InterPro" id="IPR057243">
    <property type="entry name" value="Integrin_I-EGF_CS"/>
</dbReference>
<dbReference type="EMBL" id="JAXCGZ010003963">
    <property type="protein sequence ID" value="KAK7082572.1"/>
    <property type="molecule type" value="Genomic_DNA"/>
</dbReference>
<dbReference type="InterPro" id="IPR014836">
    <property type="entry name" value="Integrin_bsu_cyt_dom"/>
</dbReference>
<dbReference type="Pfam" id="PF08725">
    <property type="entry name" value="Integrin_b_cyt"/>
    <property type="match status" value="1"/>
</dbReference>
<dbReference type="InterPro" id="IPR002369">
    <property type="entry name" value="Integrin_bsu_VWA"/>
</dbReference>
<evidence type="ECO:0000256" key="17">
    <source>
        <dbReference type="SAM" id="Phobius"/>
    </source>
</evidence>
<evidence type="ECO:0000256" key="11">
    <source>
        <dbReference type="ARBA" id="ARBA00023136"/>
    </source>
</evidence>
<keyword evidence="4" id="KW-0245">EGF-like domain</keyword>
<feature type="disulfide bond" evidence="14">
    <location>
        <begin position="204"/>
        <end position="207"/>
    </location>
</feature>
<feature type="disulfide bond" evidence="14">
    <location>
        <begin position="633"/>
        <end position="642"/>
    </location>
</feature>
<dbReference type="FunFam" id="3.40.50.410:FF:000002">
    <property type="entry name" value="Integrin beta"/>
    <property type="match status" value="1"/>
</dbReference>
<dbReference type="PRINTS" id="PR01186">
    <property type="entry name" value="INTEGRINB"/>
</dbReference>
<feature type="disulfide bond" evidence="14">
    <location>
        <begin position="495"/>
        <end position="510"/>
    </location>
</feature>
<keyword evidence="13" id="KW-0325">Glycoprotein</keyword>
<feature type="disulfide bond" evidence="14">
    <location>
        <begin position="40"/>
        <end position="75"/>
    </location>
</feature>
<evidence type="ECO:0000256" key="18">
    <source>
        <dbReference type="SAM" id="SignalP"/>
    </source>
</evidence>
<feature type="disulfide bond" evidence="14">
    <location>
        <begin position="484"/>
        <end position="493"/>
    </location>
</feature>
<dbReference type="InterPro" id="IPR057073">
    <property type="entry name" value="EGF_integrin_2"/>
</dbReference>
<evidence type="ECO:0000256" key="4">
    <source>
        <dbReference type="ARBA" id="ARBA00022536"/>
    </source>
</evidence>
<dbReference type="Gene3D" id="2.10.25.10">
    <property type="entry name" value="Laminin"/>
    <property type="match status" value="3"/>
</dbReference>
<gene>
    <name evidence="22" type="primary">ITGB1_6</name>
    <name evidence="22" type="ORF">SK128_015911</name>
</gene>
<feature type="domain" description="Integrin beta subunit cytoplasmic" evidence="20">
    <location>
        <begin position="736"/>
        <end position="782"/>
    </location>
</feature>
<proteinExistence type="inferred from homology"/>
<evidence type="ECO:0000256" key="3">
    <source>
        <dbReference type="ARBA" id="ARBA00022475"/>
    </source>
</evidence>
<feature type="domain" description="Integrin beta subunit VWA" evidence="19">
    <location>
        <begin position="36"/>
        <end position="456"/>
    </location>
</feature>
<feature type="transmembrane region" description="Helical" evidence="17">
    <location>
        <begin position="713"/>
        <end position="735"/>
    </location>
</feature>
<dbReference type="Gene3D" id="1.20.5.100">
    <property type="entry name" value="Cytochrome c1, transmembrane anchor, C-terminal"/>
    <property type="match status" value="1"/>
</dbReference>
<feature type="disulfide bond" evidence="14">
    <location>
        <begin position="526"/>
        <end position="531"/>
    </location>
</feature>
<feature type="region of interest" description="Disordered" evidence="16">
    <location>
        <begin position="76"/>
        <end position="97"/>
    </location>
</feature>
<evidence type="ECO:0000256" key="1">
    <source>
        <dbReference type="ARBA" id="ARBA00004251"/>
    </source>
</evidence>
<comment type="subcellular location">
    <subcellularLocation>
        <location evidence="1 15">Cell membrane</location>
        <topology evidence="1 15">Single-pass type I membrane protein</topology>
    </subcellularLocation>
</comment>
<keyword evidence="10 15" id="KW-0401">Integrin</keyword>
<feature type="disulfide bond" evidence="14">
    <location>
        <begin position="479"/>
        <end position="520"/>
    </location>
</feature>
<evidence type="ECO:0000256" key="13">
    <source>
        <dbReference type="ARBA" id="ARBA00023180"/>
    </source>
</evidence>
<comment type="caution">
    <text evidence="22">The sequence shown here is derived from an EMBL/GenBank/DDBJ whole genome shotgun (WGS) entry which is preliminary data.</text>
</comment>
<feature type="disulfide bond" evidence="14">
    <location>
        <begin position="255"/>
        <end position="296"/>
    </location>
</feature>
<evidence type="ECO:0000313" key="23">
    <source>
        <dbReference type="Proteomes" id="UP001381693"/>
    </source>
</evidence>
<evidence type="ECO:0000259" key="21">
    <source>
        <dbReference type="SMART" id="SM01242"/>
    </source>
</evidence>
<dbReference type="PROSITE" id="PS00243">
    <property type="entry name" value="I_EGF_1"/>
    <property type="match status" value="2"/>
</dbReference>
<dbReference type="AlphaFoldDB" id="A0AAN8XE48"/>
<keyword evidence="7" id="KW-0677">Repeat</keyword>
<evidence type="ECO:0000256" key="5">
    <source>
        <dbReference type="ARBA" id="ARBA00022692"/>
    </source>
</evidence>
<feature type="disulfide bond" evidence="14">
    <location>
        <begin position="565"/>
        <end position="596"/>
    </location>
</feature>
<dbReference type="GO" id="GO:0033627">
    <property type="term" value="P:cell adhesion mediated by integrin"/>
    <property type="evidence" value="ECO:0007669"/>
    <property type="project" value="TreeGrafter"/>
</dbReference>
<feature type="disulfide bond" evidence="14">
    <location>
        <begin position="528"/>
        <end position="557"/>
    </location>
</feature>
<dbReference type="InterPro" id="IPR032695">
    <property type="entry name" value="Integrin_dom_sf"/>
</dbReference>
<dbReference type="InterPro" id="IPR036349">
    <property type="entry name" value="Integrin_bsu_tail_dom_sf"/>
</dbReference>
<dbReference type="SUPFAM" id="SSF69179">
    <property type="entry name" value="Integrin domains"/>
    <property type="match status" value="1"/>
</dbReference>
<dbReference type="GO" id="GO:0007157">
    <property type="term" value="P:heterophilic cell-cell adhesion via plasma membrane cell adhesion molecules"/>
    <property type="evidence" value="ECO:0007669"/>
    <property type="project" value="UniProtKB-ARBA"/>
</dbReference>
<evidence type="ECO:0000259" key="20">
    <source>
        <dbReference type="SMART" id="SM01241"/>
    </source>
</evidence>
<dbReference type="GO" id="GO:0007160">
    <property type="term" value="P:cell-matrix adhesion"/>
    <property type="evidence" value="ECO:0007669"/>
    <property type="project" value="TreeGrafter"/>
</dbReference>
<evidence type="ECO:0000259" key="19">
    <source>
        <dbReference type="SMART" id="SM00187"/>
    </source>
</evidence>
<evidence type="ECO:0000256" key="14">
    <source>
        <dbReference type="PIRSR" id="PIRSR002512-1"/>
    </source>
</evidence>
<keyword evidence="9 17" id="KW-1133">Transmembrane helix</keyword>
<reference evidence="22 23" key="1">
    <citation type="submission" date="2023-11" db="EMBL/GenBank/DDBJ databases">
        <title>Halocaridina rubra genome assembly.</title>
        <authorList>
            <person name="Smith C."/>
        </authorList>
    </citation>
    <scope>NUCLEOTIDE SEQUENCE [LARGE SCALE GENOMIC DNA]</scope>
    <source>
        <strain evidence="22">EP-1</strain>
        <tissue evidence="22">Whole</tissue>
    </source>
</reference>
<feature type="disulfide bond" evidence="14">
    <location>
        <begin position="563"/>
        <end position="568"/>
    </location>
</feature>
<keyword evidence="8 15" id="KW-0130">Cell adhesion</keyword>
<dbReference type="Pfam" id="PF23105">
    <property type="entry name" value="EGF_integrin"/>
    <property type="match status" value="2"/>
</dbReference>
<dbReference type="SMART" id="SM01241">
    <property type="entry name" value="Integrin_b_cyt"/>
    <property type="match status" value="1"/>
</dbReference>
<dbReference type="GO" id="GO:0005178">
    <property type="term" value="F:integrin binding"/>
    <property type="evidence" value="ECO:0007669"/>
    <property type="project" value="TreeGrafter"/>
</dbReference>
<dbReference type="Gene3D" id="2.60.40.1510">
    <property type="entry name" value="ntegrin, alpha v. Chain A, domain 3"/>
    <property type="match status" value="1"/>
</dbReference>
<feature type="compositionally biased region" description="Polar residues" evidence="16">
    <location>
        <begin position="770"/>
        <end position="786"/>
    </location>
</feature>